<evidence type="ECO:0000256" key="2">
    <source>
        <dbReference type="SAM" id="MobiDB-lite"/>
    </source>
</evidence>
<organism evidence="3 4">
    <name type="scientific">Lachancea mirantina</name>
    <dbReference type="NCBI Taxonomy" id="1230905"/>
    <lineage>
        <taxon>Eukaryota</taxon>
        <taxon>Fungi</taxon>
        <taxon>Dikarya</taxon>
        <taxon>Ascomycota</taxon>
        <taxon>Saccharomycotina</taxon>
        <taxon>Saccharomycetes</taxon>
        <taxon>Saccharomycetales</taxon>
        <taxon>Saccharomycetaceae</taxon>
        <taxon>Lachancea</taxon>
    </lineage>
</organism>
<sequence length="963" mass="109568">MLGLGSTSIYGPTIESAPSTFSEEERYDYDDQETDENDEGGISIGRLRVEQGFSFRSFIDHINAKTKALAMARELDTKRGTLHNDVTMSAGSIDSENSTSTDATNEKTNGSNRRIPSGARARTHTSVSEPNLRVSTPVKGVRANNGNVAESQNNTISDLLIQSTPLISDKNNTSLRNQQPKDLLRGKLIENCNVQNGDTDETRLSHHADQHLESEIQMLRKELKRHENILTDKQREVDRLNAVLVERDEELANVKDARDQEKHNFTMLNKDFESLKTVTSANEREKNEEIFQVVNENEDLKAKLQENSAGKQEITKLESLVAKNRLQIEALQKEARDRLAEHELKLDEASSALSDSRDSVRVLQEQVAALRSENANKDNIIEKLSADISSKEETSKEISRSRDALKDRTSELEQQLDKTSKLLSDLTSQKHYSEQENLLLSEQLGKRSELIDSLEEEIRSMSETYKALKGQSDNEREKLTSKLTVAQLQISNLESQIKHNQTEHSEVLSRSELLEAQKTGLESLRCGLQETNEHLQNIVENLAQNSKKQLEAVNRLGLETHDRWEKDTKTFDDMRCEATEKQKELVVVTEKLQVAESHLRHAKQAQSDLESYLKQVKLFGINLGESIWELFTTKNYESGLDSIFMVNFPDLVAFRSADEVKQSDAIRELRSANVIEINNFKSIIEEKLKPRIAELETSNSELKAQYEQAQEAVLAKAAEAKDLQSRVLSLMSDKEADIQYRTTLSKEVEECRTRILANKEEHSIKLVEITKTLSGEVNSLSDEIKTKNAELLNKQIELDEQIGVCKELEEKLVLANQNLDRTLGDQSKVIDFKMASRTRPHLSRKLYDSLMLDAVNDLNLVEVQNILKNIIILLETPLSKLTKKMPLVSIYLRYERTICLHFANKLHFLIFNETINIKRYTNIAYAQYNEDHDICHIQHPLEACLEDLYAELCSRLSISSHTI</sequence>
<protein>
    <submittedName>
        <fullName evidence="3">LAMI_0F14818g1_1</fullName>
    </submittedName>
</protein>
<dbReference type="InterPro" id="IPR021750">
    <property type="entry name" value="Sid4-like"/>
</dbReference>
<feature type="coiled-coil region" evidence="1">
    <location>
        <begin position="209"/>
        <end position="243"/>
    </location>
</feature>
<feature type="region of interest" description="Disordered" evidence="2">
    <location>
        <begin position="88"/>
        <end position="130"/>
    </location>
</feature>
<keyword evidence="1" id="KW-0175">Coiled coil</keyword>
<feature type="region of interest" description="Disordered" evidence="2">
    <location>
        <begin position="391"/>
        <end position="414"/>
    </location>
</feature>
<feature type="coiled-coil region" evidence="1">
    <location>
        <begin position="777"/>
        <end position="825"/>
    </location>
</feature>
<name>A0A1G4K4A7_9SACH</name>
<feature type="compositionally biased region" description="Polar residues" evidence="2">
    <location>
        <begin position="1"/>
        <end position="21"/>
    </location>
</feature>
<proteinExistence type="predicted"/>
<accession>A0A1G4K4A7</accession>
<gene>
    <name evidence="3" type="ORF">LAMI_0F14818G</name>
</gene>
<dbReference type="OrthoDB" id="5376259at2759"/>
<dbReference type="AlphaFoldDB" id="A0A1G4K4A7"/>
<dbReference type="Pfam" id="PF11778">
    <property type="entry name" value="SID"/>
    <property type="match status" value="1"/>
</dbReference>
<feature type="compositionally biased region" description="Acidic residues" evidence="2">
    <location>
        <begin position="25"/>
        <end position="39"/>
    </location>
</feature>
<feature type="region of interest" description="Disordered" evidence="2">
    <location>
        <begin position="1"/>
        <end position="41"/>
    </location>
</feature>
<dbReference type="Proteomes" id="UP000191024">
    <property type="component" value="Chromosome F"/>
</dbReference>
<reference evidence="4" key="1">
    <citation type="submission" date="2016-03" db="EMBL/GenBank/DDBJ databases">
        <authorList>
            <person name="Devillers H."/>
        </authorList>
    </citation>
    <scope>NUCLEOTIDE SEQUENCE [LARGE SCALE GENOMIC DNA]</scope>
</reference>
<dbReference type="EMBL" id="LT598467">
    <property type="protein sequence ID" value="SCU98476.1"/>
    <property type="molecule type" value="Genomic_DNA"/>
</dbReference>
<evidence type="ECO:0000313" key="3">
    <source>
        <dbReference type="EMBL" id="SCU98476.1"/>
    </source>
</evidence>
<evidence type="ECO:0000256" key="1">
    <source>
        <dbReference type="SAM" id="Coils"/>
    </source>
</evidence>
<evidence type="ECO:0000313" key="4">
    <source>
        <dbReference type="Proteomes" id="UP000191024"/>
    </source>
</evidence>
<keyword evidence="4" id="KW-1185">Reference proteome</keyword>
<feature type="compositionally biased region" description="Polar residues" evidence="2">
    <location>
        <begin position="88"/>
        <end position="114"/>
    </location>
</feature>
<feature type="coiled-coil region" evidence="1">
    <location>
        <begin position="692"/>
        <end position="726"/>
    </location>
</feature>